<dbReference type="GO" id="GO:0004462">
    <property type="term" value="F:lactoylglutathione lyase activity"/>
    <property type="evidence" value="ECO:0007669"/>
    <property type="project" value="InterPro"/>
</dbReference>
<dbReference type="PANTHER" id="PTHR42742:SF3">
    <property type="entry name" value="FRUCTOKINASE"/>
    <property type="match status" value="1"/>
</dbReference>
<dbReference type="Pfam" id="PF20511">
    <property type="entry name" value="PMI_typeI_cat"/>
    <property type="match status" value="1"/>
</dbReference>
<dbReference type="SUPFAM" id="SSF54593">
    <property type="entry name" value="Glyoxalase/Bleomycin resistance protein/Dihydroxybiphenyl dioxygenase"/>
    <property type="match status" value="1"/>
</dbReference>
<dbReference type="Gene3D" id="3.10.180.10">
    <property type="entry name" value="2,3-Dihydroxybiphenyl 1,2-Dioxygenase, domain 1"/>
    <property type="match status" value="1"/>
</dbReference>
<dbReference type="InterPro" id="IPR037523">
    <property type="entry name" value="VOC_core"/>
</dbReference>
<dbReference type="PROSITE" id="PS51819">
    <property type="entry name" value="VOC"/>
    <property type="match status" value="1"/>
</dbReference>
<evidence type="ECO:0000256" key="3">
    <source>
        <dbReference type="ARBA" id="ARBA00029741"/>
    </source>
</evidence>
<protein>
    <recommendedName>
        <fullName evidence="3">Phosphohexomutase</fullName>
    </recommendedName>
    <alternativeName>
        <fullName evidence="4">Phosphomannose isomerase</fullName>
    </alternativeName>
</protein>
<evidence type="ECO:0000256" key="4">
    <source>
        <dbReference type="ARBA" id="ARBA00030762"/>
    </source>
</evidence>
<dbReference type="GO" id="GO:0008270">
    <property type="term" value="F:zinc ion binding"/>
    <property type="evidence" value="ECO:0007669"/>
    <property type="project" value="InterPro"/>
</dbReference>
<proteinExistence type="predicted"/>
<dbReference type="InterPro" id="IPR004360">
    <property type="entry name" value="Glyas_Fos-R_dOase_dom"/>
</dbReference>
<evidence type="ECO:0000256" key="2">
    <source>
        <dbReference type="ARBA" id="ARBA00022833"/>
    </source>
</evidence>
<dbReference type="AlphaFoldDB" id="A0A920CUJ4"/>
<dbReference type="InterPro" id="IPR014710">
    <property type="entry name" value="RmlC-like_jellyroll"/>
</dbReference>
<dbReference type="SUPFAM" id="SSF51182">
    <property type="entry name" value="RmlC-like cupins"/>
    <property type="match status" value="1"/>
</dbReference>
<dbReference type="Gene3D" id="2.60.120.10">
    <property type="entry name" value="Jelly Rolls"/>
    <property type="match status" value="2"/>
</dbReference>
<dbReference type="PROSITE" id="PS00934">
    <property type="entry name" value="GLYOXALASE_I_1"/>
    <property type="match status" value="1"/>
</dbReference>
<dbReference type="CDD" id="cd06587">
    <property type="entry name" value="VOC"/>
    <property type="match status" value="1"/>
</dbReference>
<sequence>MAIKKLEHVGLMVKDIEASVAFYTKVLGMKHLRTMPHSNGVITLAFLAYPDSEDTVLELIQGYNSELPAEGKVHHIAFTVSEIEQEFRRMKELPEVKLQDDALTVLPDGSKYFFFYGPDGESLELFEPGEIVPYPLQFEPQFKERIWGGRALEGFGLTPPEGAIGEGWMISDHPNGITKVINGPLAGTGLDVIREQFGQQWFGKNGLSGKSQRFPLLIKLLDCNDDLSVQVHPTDDYDRLPAGELGKTEMWYILSAKPGAKIIYGLKDQVTKQQLAAALEGDHVMELLQEVPVKAGDAFYIPAGTVHALCSGVVVAEIQQNSDTTYRLYDYNRPGLDGKLRELHIEDSLAVIAYEGAGATYCDTSVMQAGEWLTIATSPYFKVDKGIITNTTELATSSDSFEILVIAEGEGSIAWGNQQQVIKAGECFLLPATLGAYTLDGKLTVLRSVVPSV</sequence>
<organism evidence="6 7">
    <name type="scientific">Paenibacillus montaniterrae</name>
    <dbReference type="NCBI Taxonomy" id="429341"/>
    <lineage>
        <taxon>Bacteria</taxon>
        <taxon>Bacillati</taxon>
        <taxon>Bacillota</taxon>
        <taxon>Bacilli</taxon>
        <taxon>Bacillales</taxon>
        <taxon>Paenibacillaceae</taxon>
        <taxon>Paenibacillus</taxon>
    </lineage>
</organism>
<gene>
    <name evidence="6" type="ORF">J40TS1_27340</name>
</gene>
<dbReference type="InterPro" id="IPR049071">
    <property type="entry name" value="MPI_cupin_dom"/>
</dbReference>
<keyword evidence="7" id="KW-1185">Reference proteome</keyword>
<dbReference type="InterPro" id="IPR011051">
    <property type="entry name" value="RmlC_Cupin_sf"/>
</dbReference>
<dbReference type="InterPro" id="IPR029068">
    <property type="entry name" value="Glyas_Bleomycin-R_OHBP_Dase"/>
</dbReference>
<evidence type="ECO:0000259" key="5">
    <source>
        <dbReference type="PROSITE" id="PS51819"/>
    </source>
</evidence>
<dbReference type="InterPro" id="IPR018146">
    <property type="entry name" value="Glyoxalase_1_CS"/>
</dbReference>
<reference evidence="6" key="1">
    <citation type="submission" date="2021-03" db="EMBL/GenBank/DDBJ databases">
        <title>Antimicrobial resistance genes in bacteria isolated from Japanese honey, and their potential for conferring macrolide and lincosamide resistance in the American foulbrood pathogen Paenibacillus larvae.</title>
        <authorList>
            <person name="Okamoto M."/>
            <person name="Kumagai M."/>
            <person name="Kanamori H."/>
            <person name="Takamatsu D."/>
        </authorList>
    </citation>
    <scope>NUCLEOTIDE SEQUENCE</scope>
    <source>
        <strain evidence="6">J40TS1</strain>
    </source>
</reference>
<dbReference type="InterPro" id="IPR046457">
    <property type="entry name" value="PMI_typeI_cat"/>
</dbReference>
<feature type="domain" description="VOC" evidence="5">
    <location>
        <begin position="5"/>
        <end position="128"/>
    </location>
</feature>
<comment type="caution">
    <text evidence="6">The sequence shown here is derived from an EMBL/GenBank/DDBJ whole genome shotgun (WGS) entry which is preliminary data.</text>
</comment>
<keyword evidence="2" id="KW-0862">Zinc</keyword>
<evidence type="ECO:0000313" key="7">
    <source>
        <dbReference type="Proteomes" id="UP000683139"/>
    </source>
</evidence>
<accession>A0A920CUJ4</accession>
<dbReference type="Pfam" id="PF21621">
    <property type="entry name" value="MPI_cupin_dom"/>
    <property type="match status" value="1"/>
</dbReference>
<evidence type="ECO:0000313" key="6">
    <source>
        <dbReference type="EMBL" id="GIP17092.1"/>
    </source>
</evidence>
<keyword evidence="1" id="KW-0479">Metal-binding</keyword>
<dbReference type="EMBL" id="BOSE01000004">
    <property type="protein sequence ID" value="GIP17092.1"/>
    <property type="molecule type" value="Genomic_DNA"/>
</dbReference>
<name>A0A920CUJ4_9BACL</name>
<dbReference type="Proteomes" id="UP000683139">
    <property type="component" value="Unassembled WGS sequence"/>
</dbReference>
<dbReference type="CDD" id="cd07010">
    <property type="entry name" value="cupin_PMI_type_I_N_bac"/>
    <property type="match status" value="1"/>
</dbReference>
<evidence type="ECO:0000256" key="1">
    <source>
        <dbReference type="ARBA" id="ARBA00022723"/>
    </source>
</evidence>
<dbReference type="Pfam" id="PF00903">
    <property type="entry name" value="Glyoxalase"/>
    <property type="match status" value="1"/>
</dbReference>
<dbReference type="InterPro" id="IPR051804">
    <property type="entry name" value="Carb_Metab_Reg_Kinase/Isom"/>
</dbReference>
<dbReference type="PANTHER" id="PTHR42742">
    <property type="entry name" value="TRANSCRIPTIONAL REPRESSOR MPRA"/>
    <property type="match status" value="1"/>
</dbReference>
<dbReference type="GO" id="GO:0004476">
    <property type="term" value="F:mannose-6-phosphate isomerase activity"/>
    <property type="evidence" value="ECO:0007669"/>
    <property type="project" value="InterPro"/>
</dbReference>